<name>A0A9W4D974_BLUGR</name>
<proteinExistence type="predicted"/>
<evidence type="ECO:0000313" key="2">
    <source>
        <dbReference type="EMBL" id="CAD6506458.1"/>
    </source>
</evidence>
<gene>
    <name evidence="2" type="ORF">BGTH12_LOCUS7816</name>
</gene>
<sequence length="112" mass="12596">MKSITLASVIAFLSMSFLAHALTGYDCEGENVSHDVIMGHVNRSYDDRFRQNLGDTLFTNSAKLRKVEFPFVFSGTKASQSTVIIYFNNKREVLNAYFMISGITKICTPVEE</sequence>
<comment type="caution">
    <text evidence="2">The sequence shown here is derived from an EMBL/GenBank/DDBJ whole genome shotgun (WGS) entry which is preliminary data.</text>
</comment>
<feature type="chain" id="PRO_5040735355" evidence="1">
    <location>
        <begin position="22"/>
        <end position="112"/>
    </location>
</feature>
<dbReference type="EMBL" id="CAJHIT010000011">
    <property type="protein sequence ID" value="CAD6506458.1"/>
    <property type="molecule type" value="Genomic_DNA"/>
</dbReference>
<accession>A0A9W4D974</accession>
<keyword evidence="1" id="KW-0732">Signal</keyword>
<evidence type="ECO:0000313" key="3">
    <source>
        <dbReference type="Proteomes" id="UP000683417"/>
    </source>
</evidence>
<protein>
    <submittedName>
        <fullName evidence="2">BgTH12-07686</fullName>
    </submittedName>
</protein>
<evidence type="ECO:0000256" key="1">
    <source>
        <dbReference type="SAM" id="SignalP"/>
    </source>
</evidence>
<reference evidence="2" key="1">
    <citation type="submission" date="2020-10" db="EMBL/GenBank/DDBJ databases">
        <authorList>
            <person name="Muller C M."/>
        </authorList>
    </citation>
    <scope>NUCLEOTIDE SEQUENCE</scope>
    <source>
        <strain evidence="2">THUN-12</strain>
    </source>
</reference>
<dbReference type="AlphaFoldDB" id="A0A9W4D974"/>
<dbReference type="Proteomes" id="UP000683417">
    <property type="component" value="Unassembled WGS sequence"/>
</dbReference>
<organism evidence="2 3">
    <name type="scientific">Blumeria graminis f. sp. triticale</name>
    <dbReference type="NCBI Taxonomy" id="1689686"/>
    <lineage>
        <taxon>Eukaryota</taxon>
        <taxon>Fungi</taxon>
        <taxon>Dikarya</taxon>
        <taxon>Ascomycota</taxon>
        <taxon>Pezizomycotina</taxon>
        <taxon>Leotiomycetes</taxon>
        <taxon>Erysiphales</taxon>
        <taxon>Erysiphaceae</taxon>
        <taxon>Blumeria</taxon>
    </lineage>
</organism>
<feature type="signal peptide" evidence="1">
    <location>
        <begin position="1"/>
        <end position="21"/>
    </location>
</feature>